<sequence length="200" mass="23340">MSIFDVKFIRVIFVRGFDWDIEISGSYALKIIKYKAFMELFMCLSFCLGILWESFIGYKFSHQRPRDIHAHGTVLKFAFFIFLVYGALNMITFVAAVKKRSKWLSPEMIFKIVIFTMFSISLIFILFCLLVVGILIFFENIWKSLFYIGLFIGCFLLLIGSTTYFFWSMALFKKACGHITPDIYTVRILNNDFLSTDNIG</sequence>
<dbReference type="AlphaFoldDB" id="A0A914CJH6"/>
<keyword evidence="2" id="KW-1185">Reference proteome</keyword>
<keyword evidence="1" id="KW-1133">Transmembrane helix</keyword>
<dbReference type="Proteomes" id="UP000887540">
    <property type="component" value="Unplaced"/>
</dbReference>
<dbReference type="InterPro" id="IPR023298">
    <property type="entry name" value="ATPase_P-typ_TM_dom_sf"/>
</dbReference>
<dbReference type="WBParaSite" id="ACRNAN_scaffold1150.g16796.t1">
    <property type="protein sequence ID" value="ACRNAN_scaffold1150.g16796.t1"/>
    <property type="gene ID" value="ACRNAN_scaffold1150.g16796"/>
</dbReference>
<feature type="transmembrane region" description="Helical" evidence="1">
    <location>
        <begin position="109"/>
        <end position="138"/>
    </location>
</feature>
<organism evidence="2 3">
    <name type="scientific">Acrobeloides nanus</name>
    <dbReference type="NCBI Taxonomy" id="290746"/>
    <lineage>
        <taxon>Eukaryota</taxon>
        <taxon>Metazoa</taxon>
        <taxon>Ecdysozoa</taxon>
        <taxon>Nematoda</taxon>
        <taxon>Chromadorea</taxon>
        <taxon>Rhabditida</taxon>
        <taxon>Tylenchina</taxon>
        <taxon>Cephalobomorpha</taxon>
        <taxon>Cephaloboidea</taxon>
        <taxon>Cephalobidae</taxon>
        <taxon>Acrobeloides</taxon>
    </lineage>
</organism>
<name>A0A914CJH6_9BILA</name>
<keyword evidence="1" id="KW-0812">Transmembrane</keyword>
<dbReference type="SUPFAM" id="SSF81665">
    <property type="entry name" value="Calcium ATPase, transmembrane domain M"/>
    <property type="match status" value="1"/>
</dbReference>
<proteinExistence type="predicted"/>
<evidence type="ECO:0000313" key="2">
    <source>
        <dbReference type="Proteomes" id="UP000887540"/>
    </source>
</evidence>
<evidence type="ECO:0000313" key="3">
    <source>
        <dbReference type="WBParaSite" id="ACRNAN_scaffold1150.g16796.t1"/>
    </source>
</evidence>
<protein>
    <submittedName>
        <fullName evidence="3">Uncharacterized protein</fullName>
    </submittedName>
</protein>
<reference evidence="3" key="1">
    <citation type="submission" date="2022-11" db="UniProtKB">
        <authorList>
            <consortium name="WormBaseParasite"/>
        </authorList>
    </citation>
    <scope>IDENTIFICATION</scope>
</reference>
<keyword evidence="1" id="KW-0472">Membrane</keyword>
<feature type="transmembrane region" description="Helical" evidence="1">
    <location>
        <begin position="144"/>
        <end position="167"/>
    </location>
</feature>
<accession>A0A914CJH6</accession>
<feature type="transmembrane region" description="Helical" evidence="1">
    <location>
        <begin position="36"/>
        <end position="57"/>
    </location>
</feature>
<evidence type="ECO:0000256" key="1">
    <source>
        <dbReference type="SAM" id="Phobius"/>
    </source>
</evidence>
<feature type="transmembrane region" description="Helical" evidence="1">
    <location>
        <begin position="77"/>
        <end position="97"/>
    </location>
</feature>